<feature type="compositionally biased region" description="Acidic residues" evidence="2">
    <location>
        <begin position="743"/>
        <end position="752"/>
    </location>
</feature>
<feature type="domain" description="Letm1 RBD" evidence="4">
    <location>
        <begin position="582"/>
        <end position="656"/>
    </location>
</feature>
<accession>A0A2P6VE35</accession>
<dbReference type="OrthoDB" id="275278at2759"/>
<keyword evidence="1" id="KW-0175">Coiled coil</keyword>
<feature type="region of interest" description="Disordered" evidence="2">
    <location>
        <begin position="53"/>
        <end position="89"/>
    </location>
</feature>
<feature type="transmembrane region" description="Helical" evidence="3">
    <location>
        <begin position="710"/>
        <end position="729"/>
    </location>
</feature>
<dbReference type="InterPro" id="IPR033122">
    <property type="entry name" value="LETM1-like_RBD"/>
</dbReference>
<evidence type="ECO:0000256" key="3">
    <source>
        <dbReference type="SAM" id="Phobius"/>
    </source>
</evidence>
<keyword evidence="6" id="KW-1185">Reference proteome</keyword>
<keyword evidence="3" id="KW-0812">Transmembrane</keyword>
<organism evidence="5 6">
    <name type="scientific">Micractinium conductrix</name>
    <dbReference type="NCBI Taxonomy" id="554055"/>
    <lineage>
        <taxon>Eukaryota</taxon>
        <taxon>Viridiplantae</taxon>
        <taxon>Chlorophyta</taxon>
        <taxon>core chlorophytes</taxon>
        <taxon>Trebouxiophyceae</taxon>
        <taxon>Chlorellales</taxon>
        <taxon>Chlorellaceae</taxon>
        <taxon>Chlorella clade</taxon>
        <taxon>Micractinium</taxon>
    </lineage>
</organism>
<feature type="region of interest" description="Disordered" evidence="2">
    <location>
        <begin position="119"/>
        <end position="163"/>
    </location>
</feature>
<dbReference type="Pfam" id="PF07766">
    <property type="entry name" value="LETM1_RBD"/>
    <property type="match status" value="1"/>
</dbReference>
<name>A0A2P6VE35_9CHLO</name>
<evidence type="ECO:0000256" key="1">
    <source>
        <dbReference type="SAM" id="Coils"/>
    </source>
</evidence>
<feature type="region of interest" description="Disordered" evidence="2">
    <location>
        <begin position="731"/>
        <end position="816"/>
    </location>
</feature>
<feature type="coiled-coil region" evidence="1">
    <location>
        <begin position="639"/>
        <end position="677"/>
    </location>
</feature>
<evidence type="ECO:0000256" key="2">
    <source>
        <dbReference type="SAM" id="MobiDB-lite"/>
    </source>
</evidence>
<feature type="transmembrane region" description="Helical" evidence="3">
    <location>
        <begin position="679"/>
        <end position="704"/>
    </location>
</feature>
<feature type="compositionally biased region" description="Low complexity" evidence="2">
    <location>
        <begin position="135"/>
        <end position="163"/>
    </location>
</feature>
<feature type="coiled-coil region" evidence="1">
    <location>
        <begin position="168"/>
        <end position="195"/>
    </location>
</feature>
<dbReference type="STRING" id="554055.A0A2P6VE35"/>
<feature type="compositionally biased region" description="Low complexity" evidence="2">
    <location>
        <begin position="53"/>
        <end position="75"/>
    </location>
</feature>
<feature type="coiled-coil region" evidence="1">
    <location>
        <begin position="365"/>
        <end position="425"/>
    </location>
</feature>
<reference evidence="5 6" key="1">
    <citation type="journal article" date="2018" name="Plant J.">
        <title>Genome sequences of Chlorella sorokiniana UTEX 1602 and Micractinium conductrix SAG 241.80: implications to maltose excretion by a green alga.</title>
        <authorList>
            <person name="Arriola M.B."/>
            <person name="Velmurugan N."/>
            <person name="Zhang Y."/>
            <person name="Plunkett M.H."/>
            <person name="Hondzo H."/>
            <person name="Barney B.M."/>
        </authorList>
    </citation>
    <scope>NUCLEOTIDE SEQUENCE [LARGE SCALE GENOMIC DNA]</scope>
    <source>
        <strain evidence="5 6">SAG 241.80</strain>
    </source>
</reference>
<dbReference type="EMBL" id="LHPF02000010">
    <property type="protein sequence ID" value="PSC72360.1"/>
    <property type="molecule type" value="Genomic_DNA"/>
</dbReference>
<keyword evidence="3" id="KW-1133">Transmembrane helix</keyword>
<proteinExistence type="predicted"/>
<comment type="caution">
    <text evidence="5">The sequence shown here is derived from an EMBL/GenBank/DDBJ whole genome shotgun (WGS) entry which is preliminary data.</text>
</comment>
<dbReference type="Proteomes" id="UP000239649">
    <property type="component" value="Unassembled WGS sequence"/>
</dbReference>
<sequence>MVAPSAPRLGGRNAQTIATRLALRPFHIAQQASARRSPGTAVGSLRRAAAAAAAARTPRGRRPLPAAAAAAASTAAPPPPSDAPALSEQRGQRLEAIIQLRKLYRNLLRAEGLLEHPSPVYEAPTEQGTTKKSVGGSSSAAAAGEAAPASSDGSSDGELEPAAVTAAEAEAQRRLEEAVEVVAEMELTAEQLKAGLRSLRACPYDFPRLFKPEQQQQAAPELEARVAALFDELSARAAQEITSLPFASETAAHAAIDARNARYRLSIPWNPASEGEAGGDEAGAGPAAGLGERLSKAEKAAEIFVARRLQPAVQRVKETSPEGVMEGLKGSAIWARGLWNRLNGSPGQPLDKDAPYGLPLPLSSEEDRRQAMQRLNLQLDALEKKLQEASKARESRLRKAGLQGRARMASELREMDNDIAALSKALAVRTLQLEMEYAYGSLEDEARDVIGDSKGSDLKLALSRRGSSDEVALLVAEFRLLDEQLGAMAAAVEAEEALFIDDSELARLATDIPDLRLRLGIGEAQVFGGQGFSLVKLQLQIREGVVKIVDGVLFGVRGVKLLFSDIGSAGKLFWRAVRGGTLKPREVQALRRTIKDLLAFVPFTIILIVPLTPVGHVLIFGFIQRYFPGLFPSQFTGRRQELMNKYDELKRQLREAEVQAEAENDELEYRRKEASAMAALGRTAMAAAGAAPAGVAAAAAAAALGGELEIAAAVGGLAAAAGAGFASAISGGDSSGGSLATADGEEDEEEEGPAARAVRQIEQKLVAAEDQIYVGEEQSPSPPDSPGGGSGVAQQQQRRRQQQQEPDRGQTSSILD</sequence>
<gene>
    <name evidence="5" type="ORF">C2E20_4274</name>
</gene>
<feature type="compositionally biased region" description="Low complexity" evidence="2">
    <location>
        <begin position="731"/>
        <end position="742"/>
    </location>
</feature>
<dbReference type="AlphaFoldDB" id="A0A2P6VE35"/>
<feature type="transmembrane region" description="Helical" evidence="3">
    <location>
        <begin position="597"/>
        <end position="623"/>
    </location>
</feature>
<protein>
    <submittedName>
        <fullName evidence="5">LETM1 and EF-hand domain-containing anon-mitochondrial</fullName>
    </submittedName>
</protein>
<evidence type="ECO:0000313" key="6">
    <source>
        <dbReference type="Proteomes" id="UP000239649"/>
    </source>
</evidence>
<keyword evidence="3" id="KW-0472">Membrane</keyword>
<evidence type="ECO:0000259" key="4">
    <source>
        <dbReference type="Pfam" id="PF07766"/>
    </source>
</evidence>
<evidence type="ECO:0000313" key="5">
    <source>
        <dbReference type="EMBL" id="PSC72360.1"/>
    </source>
</evidence>
<dbReference type="GO" id="GO:0043022">
    <property type="term" value="F:ribosome binding"/>
    <property type="evidence" value="ECO:0007669"/>
    <property type="project" value="InterPro"/>
</dbReference>